<keyword evidence="2" id="KW-1185">Reference proteome</keyword>
<evidence type="ECO:0000313" key="1">
    <source>
        <dbReference type="EMBL" id="KAJ3809679.1"/>
    </source>
</evidence>
<name>A0ACC1TY01_9AGAR</name>
<comment type="caution">
    <text evidence="1">The sequence shown here is derived from an EMBL/GenBank/DDBJ whole genome shotgun (WGS) entry which is preliminary data.</text>
</comment>
<gene>
    <name evidence="1" type="ORF">F5876DRAFT_66269</name>
</gene>
<sequence>MSLWLGATARYSFKKLTASTRLPQHHLPEEPPHAEHDVADLDTLPNPFNPLHLDTVAWNADHIELEKPGRNAARMRVQETGEPMKEGVVATVADGEDEQEFGGISDRYTSVGDVFEGEEGSEYQDEPPETTHEGNEMDVDTTSTHITTVQAHYLLKA</sequence>
<organism evidence="1 2">
    <name type="scientific">Lentinula aff. lateritia</name>
    <dbReference type="NCBI Taxonomy" id="2804960"/>
    <lineage>
        <taxon>Eukaryota</taxon>
        <taxon>Fungi</taxon>
        <taxon>Dikarya</taxon>
        <taxon>Basidiomycota</taxon>
        <taxon>Agaricomycotina</taxon>
        <taxon>Agaricomycetes</taxon>
        <taxon>Agaricomycetidae</taxon>
        <taxon>Agaricales</taxon>
        <taxon>Marasmiineae</taxon>
        <taxon>Omphalotaceae</taxon>
        <taxon>Lentinula</taxon>
    </lineage>
</organism>
<accession>A0ACC1TY01</accession>
<reference evidence="1" key="1">
    <citation type="submission" date="2022-09" db="EMBL/GenBank/DDBJ databases">
        <title>A Global Phylogenomic Analysis of the Shiitake Genus Lentinula.</title>
        <authorList>
            <consortium name="DOE Joint Genome Institute"/>
            <person name="Sierra-Patev S."/>
            <person name="Min B."/>
            <person name="Naranjo-Ortiz M."/>
            <person name="Looney B."/>
            <person name="Konkel Z."/>
            <person name="Slot J.C."/>
            <person name="Sakamoto Y."/>
            <person name="Steenwyk J.L."/>
            <person name="Rokas A."/>
            <person name="Carro J."/>
            <person name="Camarero S."/>
            <person name="Ferreira P."/>
            <person name="Molpeceres G."/>
            <person name="Ruiz-Duenas F.J."/>
            <person name="Serrano A."/>
            <person name="Henrissat B."/>
            <person name="Drula E."/>
            <person name="Hughes K.W."/>
            <person name="Mata J.L."/>
            <person name="Ishikawa N.K."/>
            <person name="Vargas-Isla R."/>
            <person name="Ushijima S."/>
            <person name="Smith C.A."/>
            <person name="Ahrendt S."/>
            <person name="Andreopoulos W."/>
            <person name="He G."/>
            <person name="Labutti K."/>
            <person name="Lipzen A."/>
            <person name="Ng V."/>
            <person name="Riley R."/>
            <person name="Sandor L."/>
            <person name="Barry K."/>
            <person name="Martinez A.T."/>
            <person name="Xiao Y."/>
            <person name="Gibbons J.G."/>
            <person name="Terashima K."/>
            <person name="Grigoriev I.V."/>
            <person name="Hibbett D.S."/>
        </authorList>
    </citation>
    <scope>NUCLEOTIDE SEQUENCE</scope>
    <source>
        <strain evidence="1">TMI1499</strain>
    </source>
</reference>
<dbReference type="EMBL" id="MU795143">
    <property type="protein sequence ID" value="KAJ3809679.1"/>
    <property type="molecule type" value="Genomic_DNA"/>
</dbReference>
<protein>
    <submittedName>
        <fullName evidence="1">Uncharacterized protein</fullName>
    </submittedName>
</protein>
<proteinExistence type="predicted"/>
<dbReference type="Proteomes" id="UP001163835">
    <property type="component" value="Unassembled WGS sequence"/>
</dbReference>
<evidence type="ECO:0000313" key="2">
    <source>
        <dbReference type="Proteomes" id="UP001163835"/>
    </source>
</evidence>